<reference evidence="3" key="1">
    <citation type="submission" date="2018-01" db="EMBL/GenBank/DDBJ databases">
        <authorList>
            <person name="Clerissi C."/>
        </authorList>
    </citation>
    <scope>NUCLEOTIDE SEQUENCE</scope>
    <source>
        <strain evidence="3">Cupriavidus oxalaticus LMG 2235</strain>
    </source>
</reference>
<feature type="chain" id="PRO_5036070041" evidence="1">
    <location>
        <begin position="23"/>
        <end position="83"/>
    </location>
</feature>
<dbReference type="Proteomes" id="UP000256862">
    <property type="component" value="Plasmid CO2235_mp"/>
</dbReference>
<evidence type="ECO:0000313" key="4">
    <source>
        <dbReference type="Proteomes" id="UP000325743"/>
    </source>
</evidence>
<feature type="signal peptide" evidence="1">
    <location>
        <begin position="1"/>
        <end position="22"/>
    </location>
</feature>
<organism evidence="3">
    <name type="scientific">Cupriavidus oxalaticus</name>
    <dbReference type="NCBI Taxonomy" id="96344"/>
    <lineage>
        <taxon>Bacteria</taxon>
        <taxon>Pseudomonadati</taxon>
        <taxon>Pseudomonadota</taxon>
        <taxon>Betaproteobacteria</taxon>
        <taxon>Burkholderiales</taxon>
        <taxon>Burkholderiaceae</taxon>
        <taxon>Cupriavidus</taxon>
    </lineage>
</organism>
<protein>
    <submittedName>
        <fullName evidence="3">Uncharacterized protein</fullName>
    </submittedName>
</protein>
<sequence>MVKTLILLAGATAALGSSLAYAGIGTRDVYTDGASVMGPRDPYSDGSAKFDVYTDGARVMDRRDVFTDGARVTNRDGLVEDGK</sequence>
<dbReference type="EMBL" id="OGUS01000143">
    <property type="protein sequence ID" value="SPC24303.1"/>
    <property type="molecule type" value="Genomic_DNA"/>
</dbReference>
<gene>
    <name evidence="3" type="ORF">CO2235_MP80183</name>
    <name evidence="2" type="ORF">D2917_01860</name>
</gene>
<accession>A0A375GPB0</accession>
<proteinExistence type="predicted"/>
<dbReference type="OrthoDB" id="8967517at2"/>
<evidence type="ECO:0000313" key="3">
    <source>
        <dbReference type="EMBL" id="SPC24303.1"/>
    </source>
</evidence>
<dbReference type="RefSeq" id="WP_063239169.1">
    <property type="nucleotide sequence ID" value="NZ_CP032518.1"/>
</dbReference>
<evidence type="ECO:0000313" key="2">
    <source>
        <dbReference type="EMBL" id="QEZ43101.1"/>
    </source>
</evidence>
<dbReference type="AlphaFoldDB" id="A0A375GPB0"/>
<reference evidence="2 4" key="2">
    <citation type="submission" date="2018-09" db="EMBL/GenBank/DDBJ databases">
        <title>Complete genome sequence of Cupriavidus oxalaticus T2, a bacterium capable of phenol tolerance and degradation.</title>
        <authorList>
            <person name="Yan J."/>
        </authorList>
    </citation>
    <scope>NUCLEOTIDE SEQUENCE [LARGE SCALE GENOMIC DNA]</scope>
    <source>
        <strain evidence="2 4">T2</strain>
    </source>
</reference>
<name>A0A375GPB0_9BURK</name>
<dbReference type="EMBL" id="CP032518">
    <property type="protein sequence ID" value="QEZ43101.1"/>
    <property type="molecule type" value="Genomic_DNA"/>
</dbReference>
<dbReference type="Proteomes" id="UP000325743">
    <property type="component" value="Chromosome 1"/>
</dbReference>
<evidence type="ECO:0000256" key="1">
    <source>
        <dbReference type="SAM" id="SignalP"/>
    </source>
</evidence>
<keyword evidence="1" id="KW-0732">Signal</keyword>